<dbReference type="GO" id="GO:0006355">
    <property type="term" value="P:regulation of DNA-templated transcription"/>
    <property type="evidence" value="ECO:0007669"/>
    <property type="project" value="TreeGrafter"/>
</dbReference>
<dbReference type="PANTHER" id="PTHR12446:SF34">
    <property type="entry name" value="PROTEIN LIN-54 HOMOLOG"/>
    <property type="match status" value="1"/>
</dbReference>
<dbReference type="OrthoDB" id="47097at2759"/>
<feature type="domain" description="CRC" evidence="5">
    <location>
        <begin position="440"/>
        <end position="503"/>
    </location>
</feature>
<feature type="compositionally biased region" description="Polar residues" evidence="4">
    <location>
        <begin position="59"/>
        <end position="80"/>
    </location>
</feature>
<keyword evidence="7" id="KW-1185">Reference proteome</keyword>
<feature type="compositionally biased region" description="Pro residues" evidence="4">
    <location>
        <begin position="407"/>
        <end position="416"/>
    </location>
</feature>
<reference evidence="6" key="1">
    <citation type="submission" date="2020-06" db="EMBL/GenBank/DDBJ databases">
        <authorList>
            <consortium name="Plant Systems Biology data submission"/>
        </authorList>
    </citation>
    <scope>NUCLEOTIDE SEQUENCE</scope>
    <source>
        <strain evidence="6">D6</strain>
    </source>
</reference>
<evidence type="ECO:0000256" key="4">
    <source>
        <dbReference type="SAM" id="MobiDB-lite"/>
    </source>
</evidence>
<dbReference type="PANTHER" id="PTHR12446">
    <property type="entry name" value="TESMIN/TSO1-RELATED"/>
    <property type="match status" value="1"/>
</dbReference>
<comment type="caution">
    <text evidence="6">The sequence shown here is derived from an EMBL/GenBank/DDBJ whole genome shotgun (WGS) entry which is preliminary data.</text>
</comment>
<dbReference type="SMART" id="SM01114">
    <property type="entry name" value="CXC"/>
    <property type="match status" value="3"/>
</dbReference>
<accession>A0A9N8E2T7</accession>
<organism evidence="6 7">
    <name type="scientific">Seminavis robusta</name>
    <dbReference type="NCBI Taxonomy" id="568900"/>
    <lineage>
        <taxon>Eukaryota</taxon>
        <taxon>Sar</taxon>
        <taxon>Stramenopiles</taxon>
        <taxon>Ochrophyta</taxon>
        <taxon>Bacillariophyta</taxon>
        <taxon>Bacillariophyceae</taxon>
        <taxon>Bacillariophycidae</taxon>
        <taxon>Naviculales</taxon>
        <taxon>Naviculaceae</taxon>
        <taxon>Seminavis</taxon>
    </lineage>
</organism>
<dbReference type="PROSITE" id="PS51634">
    <property type="entry name" value="CRC"/>
    <property type="match status" value="2"/>
</dbReference>
<keyword evidence="3" id="KW-0539">Nucleus</keyword>
<dbReference type="GO" id="GO:0005634">
    <property type="term" value="C:nucleus"/>
    <property type="evidence" value="ECO:0007669"/>
    <property type="project" value="UniProtKB-SubCell"/>
</dbReference>
<proteinExistence type="inferred from homology"/>
<feature type="region of interest" description="Disordered" evidence="4">
    <location>
        <begin position="342"/>
        <end position="418"/>
    </location>
</feature>
<sequence length="637" mass="70152">MQNVNKLSLGTATGNRQQQENNFRAVTNPITPNIRAGTRWNSTGRSVPLAVASQSFIETKDNQPTTGRRMSYRPNDQTRPFRSIRDDERDEGLEIPMPPTRRQGYIEWNNHPGRTDSAFSSVSYRGGNPQHRLPRHPEQLTWRPVSDEWQRPVPAGVLRDARGFAREAVPVNLSAAASWAGTRDGATAVVFRTPSWSRGAFPSVAEINEHNQQLVRTVSTRGASHDLYIAQREAQANINRTAQRDAQASVSLNGEAIPPGRQSALPGAQALPLVRSSDPDRQIHQPYTGDHHREVQAQHGPQREVPLQIREHQVIQGLQRHGLQQREVQGHSVRHSIQRDMQTISMSSSTASSSTSVTCRSPSDSKVGEKRPNETAESSRLSPSSQTTEVPLDANKRFKSTPSPATTQPPKPPPPLQAANFDKLAMLCAATLEMGPLQENPSGCSCPKSRCIALYCDCFKAGRRCNPRTCTCLNCKNTVQESGVNGARTVAIRTILARNPRAFTTAGLGNPPKELSPGQLACNCIRSRCLKLYCGCFQAGKACDPKVCTCISCLNTEEDAGGQRRAAIQQCLEKRPNAFQVKPKEAGLGCACKNNRCVRKYCECFRIGKQCTNRCVCRDCENQGELEETMETKPKAS</sequence>
<dbReference type="InterPro" id="IPR033467">
    <property type="entry name" value="Tesmin/TSO1-like_CXC"/>
</dbReference>
<name>A0A9N8E2T7_9STRA</name>
<dbReference type="Pfam" id="PF03638">
    <property type="entry name" value="TCR"/>
    <property type="match status" value="3"/>
</dbReference>
<gene>
    <name evidence="6" type="ORF">SEMRO_447_G144960.1</name>
</gene>
<evidence type="ECO:0000256" key="2">
    <source>
        <dbReference type="ARBA" id="ARBA00007267"/>
    </source>
</evidence>
<dbReference type="EMBL" id="CAICTM010000446">
    <property type="protein sequence ID" value="CAB9510679.1"/>
    <property type="molecule type" value="Genomic_DNA"/>
</dbReference>
<evidence type="ECO:0000256" key="1">
    <source>
        <dbReference type="ARBA" id="ARBA00004123"/>
    </source>
</evidence>
<evidence type="ECO:0000256" key="3">
    <source>
        <dbReference type="ARBA" id="ARBA00023242"/>
    </source>
</evidence>
<feature type="region of interest" description="Disordered" evidence="4">
    <location>
        <begin position="59"/>
        <end position="82"/>
    </location>
</feature>
<evidence type="ECO:0000313" key="7">
    <source>
        <dbReference type="Proteomes" id="UP001153069"/>
    </source>
</evidence>
<feature type="compositionally biased region" description="Polar residues" evidence="4">
    <location>
        <begin position="375"/>
        <end position="389"/>
    </location>
</feature>
<feature type="domain" description="CRC" evidence="5">
    <location>
        <begin position="518"/>
        <end position="625"/>
    </location>
</feature>
<dbReference type="InterPro" id="IPR028307">
    <property type="entry name" value="Lin-54_fam"/>
</dbReference>
<dbReference type="Proteomes" id="UP001153069">
    <property type="component" value="Unassembled WGS sequence"/>
</dbReference>
<evidence type="ECO:0000259" key="5">
    <source>
        <dbReference type="PROSITE" id="PS51634"/>
    </source>
</evidence>
<dbReference type="InterPro" id="IPR005172">
    <property type="entry name" value="CRC"/>
</dbReference>
<evidence type="ECO:0000313" key="6">
    <source>
        <dbReference type="EMBL" id="CAB9510679.1"/>
    </source>
</evidence>
<comment type="subcellular location">
    <subcellularLocation>
        <location evidence="1">Nucleus</location>
    </subcellularLocation>
</comment>
<feature type="region of interest" description="Disordered" evidence="4">
    <location>
        <begin position="1"/>
        <end position="23"/>
    </location>
</feature>
<feature type="compositionally biased region" description="Low complexity" evidence="4">
    <location>
        <begin position="343"/>
        <end position="365"/>
    </location>
</feature>
<protein>
    <submittedName>
        <fullName evidence="6">Lin-54 homolog</fullName>
    </submittedName>
</protein>
<comment type="similarity">
    <text evidence="2">Belongs to the lin-54 family.</text>
</comment>
<dbReference type="AlphaFoldDB" id="A0A9N8E2T7"/>